<dbReference type="AlphaFoldDB" id="T1JT93"/>
<sequence length="157" mass="17938">MNFIQIKGHDWHLLIRALALETRPTEHIAPEILQTGNQRRLHTLSAPGSWLAGVFQSIISPSWLAGAGFAPPNARSAPPGPHIEFFEHELDAKNQELRAEVEEVKNELVEKDQFITYIDLRCEAAFGFPPEVFQERYARWVESRVRELELRDASRGL</sequence>
<feature type="coiled-coil region" evidence="1">
    <location>
        <begin position="83"/>
        <end position="114"/>
    </location>
</feature>
<reference evidence="2" key="2">
    <citation type="submission" date="2015-06" db="UniProtKB">
        <authorList>
            <consortium name="EnsemblMetazoa"/>
        </authorList>
    </citation>
    <scope>IDENTIFICATION</scope>
</reference>
<keyword evidence="3" id="KW-1185">Reference proteome</keyword>
<organism evidence="2 3">
    <name type="scientific">Tetranychus urticae</name>
    <name type="common">Two-spotted spider mite</name>
    <dbReference type="NCBI Taxonomy" id="32264"/>
    <lineage>
        <taxon>Eukaryota</taxon>
        <taxon>Metazoa</taxon>
        <taxon>Ecdysozoa</taxon>
        <taxon>Arthropoda</taxon>
        <taxon>Chelicerata</taxon>
        <taxon>Arachnida</taxon>
        <taxon>Acari</taxon>
        <taxon>Acariformes</taxon>
        <taxon>Trombidiformes</taxon>
        <taxon>Prostigmata</taxon>
        <taxon>Eleutherengona</taxon>
        <taxon>Raphignathae</taxon>
        <taxon>Tetranychoidea</taxon>
        <taxon>Tetranychidae</taxon>
        <taxon>Tetranychus</taxon>
    </lineage>
</organism>
<dbReference type="EMBL" id="CAEY01000474">
    <property type="status" value="NOT_ANNOTATED_CDS"/>
    <property type="molecule type" value="Genomic_DNA"/>
</dbReference>
<evidence type="ECO:0000256" key="1">
    <source>
        <dbReference type="SAM" id="Coils"/>
    </source>
</evidence>
<protein>
    <submittedName>
        <fullName evidence="2">Uncharacterized protein</fullName>
    </submittedName>
</protein>
<evidence type="ECO:0000313" key="2">
    <source>
        <dbReference type="EnsemblMetazoa" id="tetur01g13300.1"/>
    </source>
</evidence>
<accession>T1JT93</accession>
<keyword evidence="1" id="KW-0175">Coiled coil</keyword>
<dbReference type="Proteomes" id="UP000015104">
    <property type="component" value="Unassembled WGS sequence"/>
</dbReference>
<proteinExistence type="predicted"/>
<dbReference type="HOGENOM" id="CLU_1680173_0_0_1"/>
<dbReference type="EnsemblMetazoa" id="tetur01g13300.1">
    <property type="protein sequence ID" value="tetur01g13300.1"/>
    <property type="gene ID" value="tetur01g13300"/>
</dbReference>
<name>T1JT93_TETUR</name>
<reference evidence="3" key="1">
    <citation type="submission" date="2011-08" db="EMBL/GenBank/DDBJ databases">
        <authorList>
            <person name="Rombauts S."/>
        </authorList>
    </citation>
    <scope>NUCLEOTIDE SEQUENCE</scope>
    <source>
        <strain evidence="3">London</strain>
    </source>
</reference>
<evidence type="ECO:0000313" key="3">
    <source>
        <dbReference type="Proteomes" id="UP000015104"/>
    </source>
</evidence>